<proteinExistence type="predicted"/>
<evidence type="ECO:0000313" key="1">
    <source>
        <dbReference type="EMBL" id="MPL79816.1"/>
    </source>
</evidence>
<reference evidence="1" key="1">
    <citation type="submission" date="2019-08" db="EMBL/GenBank/DDBJ databases">
        <authorList>
            <person name="Kucharzyk K."/>
            <person name="Murdoch R.W."/>
            <person name="Higgins S."/>
            <person name="Loffler F."/>
        </authorList>
    </citation>
    <scope>NUCLEOTIDE SEQUENCE</scope>
</reference>
<dbReference type="Gene3D" id="2.180.10.10">
    <property type="entry name" value="RHS repeat-associated core"/>
    <property type="match status" value="1"/>
</dbReference>
<name>A0A644UL83_9ZZZZ</name>
<dbReference type="EMBL" id="VSSQ01000130">
    <property type="protein sequence ID" value="MPL79816.1"/>
    <property type="molecule type" value="Genomic_DNA"/>
</dbReference>
<gene>
    <name evidence="1" type="ORF">SDC9_25702</name>
</gene>
<dbReference type="AlphaFoldDB" id="A0A644UL83"/>
<accession>A0A644UL83</accession>
<organism evidence="1">
    <name type="scientific">bioreactor metagenome</name>
    <dbReference type="NCBI Taxonomy" id="1076179"/>
    <lineage>
        <taxon>unclassified sequences</taxon>
        <taxon>metagenomes</taxon>
        <taxon>ecological metagenomes</taxon>
    </lineage>
</organism>
<sequence length="304" mass="36435">MNRKSCFKQSGINGNVKSIETKTYYISRKSGEIKKGKLKHFDLEVFDEDGYRLSHNFRTSKYDMKVLSEYDSNMNILKESVFEKEALDYEMIYKYDLNGNLFEELVVYPNENYRVGTKYEYDSKGRVIKEHISNSEDLDRVQVYKYDEEGKEIEFYSFCDGEPNSKNIYKHDLKGNTIEINYYDEKEKLIGIHKYEYDSQGNKTEFVYLANGKLIKKNIFNANGNVVEMYYSNSEGNLYLKLKYYYNSLGNLTEKYSYDYKNNITYQETHQYELDQYNNWIKDIILKSKRGSEIIIRKIEYYEY</sequence>
<comment type="caution">
    <text evidence="1">The sequence shown here is derived from an EMBL/GenBank/DDBJ whole genome shotgun (WGS) entry which is preliminary data.</text>
</comment>
<protein>
    <submittedName>
        <fullName evidence="1">Uncharacterized protein</fullName>
    </submittedName>
</protein>